<protein>
    <submittedName>
        <fullName evidence="2">Uncharacterized protein</fullName>
    </submittedName>
</protein>
<sequence>MSRHVLEVVRYLPDALQLSRAHRRRERYEGGRKWRRRDRWRRSPCGSVRASVKWTEDWSEGRRTEERAGKVENARTRATRATEGGPVPSLRLRLPGGSEGRGGGGGQQEEQHSRSSSSSTVISFVIGRMSLVVSAERRRRHRRGAVLLALRSSTALLTSARARGGARGGGGGGGEAGRETFLERRGCLL</sequence>
<name>A0A2R6X8I4_MARPO</name>
<accession>A0A2R6X8I4</accession>
<dbReference type="EMBL" id="KZ772702">
    <property type="protein sequence ID" value="PTQ42411.1"/>
    <property type="molecule type" value="Genomic_DNA"/>
</dbReference>
<evidence type="ECO:0000256" key="1">
    <source>
        <dbReference type="SAM" id="MobiDB-lite"/>
    </source>
</evidence>
<feature type="compositionally biased region" description="Basic and acidic residues" evidence="1">
    <location>
        <begin position="59"/>
        <end position="75"/>
    </location>
</feature>
<reference evidence="3" key="1">
    <citation type="journal article" date="2017" name="Cell">
        <title>Insights into land plant evolution garnered from the Marchantia polymorpha genome.</title>
        <authorList>
            <person name="Bowman J.L."/>
            <person name="Kohchi T."/>
            <person name="Yamato K.T."/>
            <person name="Jenkins J."/>
            <person name="Shu S."/>
            <person name="Ishizaki K."/>
            <person name="Yamaoka S."/>
            <person name="Nishihama R."/>
            <person name="Nakamura Y."/>
            <person name="Berger F."/>
            <person name="Adam C."/>
            <person name="Aki S.S."/>
            <person name="Althoff F."/>
            <person name="Araki T."/>
            <person name="Arteaga-Vazquez M.A."/>
            <person name="Balasubrmanian S."/>
            <person name="Barry K."/>
            <person name="Bauer D."/>
            <person name="Boehm C.R."/>
            <person name="Briginshaw L."/>
            <person name="Caballero-Perez J."/>
            <person name="Catarino B."/>
            <person name="Chen F."/>
            <person name="Chiyoda S."/>
            <person name="Chovatia M."/>
            <person name="Davies K.M."/>
            <person name="Delmans M."/>
            <person name="Demura T."/>
            <person name="Dierschke T."/>
            <person name="Dolan L."/>
            <person name="Dorantes-Acosta A.E."/>
            <person name="Eklund D.M."/>
            <person name="Florent S.N."/>
            <person name="Flores-Sandoval E."/>
            <person name="Fujiyama A."/>
            <person name="Fukuzawa H."/>
            <person name="Galik B."/>
            <person name="Grimanelli D."/>
            <person name="Grimwood J."/>
            <person name="Grossniklaus U."/>
            <person name="Hamada T."/>
            <person name="Haseloff J."/>
            <person name="Hetherington A.J."/>
            <person name="Higo A."/>
            <person name="Hirakawa Y."/>
            <person name="Hundley H.N."/>
            <person name="Ikeda Y."/>
            <person name="Inoue K."/>
            <person name="Inoue S.I."/>
            <person name="Ishida S."/>
            <person name="Jia Q."/>
            <person name="Kakita M."/>
            <person name="Kanazawa T."/>
            <person name="Kawai Y."/>
            <person name="Kawashima T."/>
            <person name="Kennedy M."/>
            <person name="Kinose K."/>
            <person name="Kinoshita T."/>
            <person name="Kohara Y."/>
            <person name="Koide E."/>
            <person name="Komatsu K."/>
            <person name="Kopischke S."/>
            <person name="Kubo M."/>
            <person name="Kyozuka J."/>
            <person name="Lagercrantz U."/>
            <person name="Lin S.S."/>
            <person name="Lindquist E."/>
            <person name="Lipzen A.M."/>
            <person name="Lu C.W."/>
            <person name="De Luna E."/>
            <person name="Martienssen R.A."/>
            <person name="Minamino N."/>
            <person name="Mizutani M."/>
            <person name="Mizutani M."/>
            <person name="Mochizuki N."/>
            <person name="Monte I."/>
            <person name="Mosher R."/>
            <person name="Nagasaki H."/>
            <person name="Nakagami H."/>
            <person name="Naramoto S."/>
            <person name="Nishitani K."/>
            <person name="Ohtani M."/>
            <person name="Okamoto T."/>
            <person name="Okumura M."/>
            <person name="Phillips J."/>
            <person name="Pollak B."/>
            <person name="Reinders A."/>
            <person name="Rovekamp M."/>
            <person name="Sano R."/>
            <person name="Sawa S."/>
            <person name="Schmid M.W."/>
            <person name="Shirakawa M."/>
            <person name="Solano R."/>
            <person name="Spunde A."/>
            <person name="Suetsugu N."/>
            <person name="Sugano S."/>
            <person name="Sugiyama A."/>
            <person name="Sun R."/>
            <person name="Suzuki Y."/>
            <person name="Takenaka M."/>
            <person name="Takezawa D."/>
            <person name="Tomogane H."/>
            <person name="Tsuzuki M."/>
            <person name="Ueda T."/>
            <person name="Umeda M."/>
            <person name="Ward J.M."/>
            <person name="Watanabe Y."/>
            <person name="Yazaki K."/>
            <person name="Yokoyama R."/>
            <person name="Yoshitake Y."/>
            <person name="Yotsui I."/>
            <person name="Zachgo S."/>
            <person name="Schmutz J."/>
        </authorList>
    </citation>
    <scope>NUCLEOTIDE SEQUENCE [LARGE SCALE GENOMIC DNA]</scope>
    <source>
        <strain evidence="3">Tak-1</strain>
    </source>
</reference>
<proteinExistence type="predicted"/>
<evidence type="ECO:0000313" key="3">
    <source>
        <dbReference type="Proteomes" id="UP000244005"/>
    </source>
</evidence>
<dbReference type="Proteomes" id="UP000244005">
    <property type="component" value="Unassembled WGS sequence"/>
</dbReference>
<dbReference type="AlphaFoldDB" id="A0A2R6X8I4"/>
<feature type="region of interest" description="Disordered" evidence="1">
    <location>
        <begin position="59"/>
        <end position="120"/>
    </location>
</feature>
<keyword evidence="3" id="KW-1185">Reference proteome</keyword>
<evidence type="ECO:0000313" key="2">
    <source>
        <dbReference type="EMBL" id="PTQ42411.1"/>
    </source>
</evidence>
<gene>
    <name evidence="2" type="ORF">MARPO_0030s0131</name>
</gene>
<feature type="compositionally biased region" description="Gly residues" evidence="1">
    <location>
        <begin position="97"/>
        <end position="107"/>
    </location>
</feature>
<organism evidence="2 3">
    <name type="scientific">Marchantia polymorpha</name>
    <name type="common">Common liverwort</name>
    <name type="synonym">Marchantia aquatica</name>
    <dbReference type="NCBI Taxonomy" id="3197"/>
    <lineage>
        <taxon>Eukaryota</taxon>
        <taxon>Viridiplantae</taxon>
        <taxon>Streptophyta</taxon>
        <taxon>Embryophyta</taxon>
        <taxon>Marchantiophyta</taxon>
        <taxon>Marchantiopsida</taxon>
        <taxon>Marchantiidae</taxon>
        <taxon>Marchantiales</taxon>
        <taxon>Marchantiaceae</taxon>
        <taxon>Marchantia</taxon>
    </lineage>
</organism>